<keyword evidence="2" id="KW-1185">Reference proteome</keyword>
<organism evidence="1 2">
    <name type="scientific">Camellia sinensis</name>
    <name type="common">Tea plant</name>
    <name type="synonym">Thea sinensis</name>
    <dbReference type="NCBI Taxonomy" id="4442"/>
    <lineage>
        <taxon>Eukaryota</taxon>
        <taxon>Viridiplantae</taxon>
        <taxon>Streptophyta</taxon>
        <taxon>Embryophyta</taxon>
        <taxon>Tracheophyta</taxon>
        <taxon>Spermatophyta</taxon>
        <taxon>Magnoliopsida</taxon>
        <taxon>eudicotyledons</taxon>
        <taxon>Gunneridae</taxon>
        <taxon>Pentapetalae</taxon>
        <taxon>asterids</taxon>
        <taxon>Ericales</taxon>
        <taxon>Theaceae</taxon>
        <taxon>Camellia</taxon>
    </lineage>
</organism>
<evidence type="ECO:0000313" key="2">
    <source>
        <dbReference type="Proteomes" id="UP000593564"/>
    </source>
</evidence>
<evidence type="ECO:0000313" key="1">
    <source>
        <dbReference type="EMBL" id="KAF5948311.1"/>
    </source>
</evidence>
<dbReference type="AlphaFoldDB" id="A0A7J7H7U8"/>
<comment type="caution">
    <text evidence="1">The sequence shown here is derived from an EMBL/GenBank/DDBJ whole genome shotgun (WGS) entry which is preliminary data.</text>
</comment>
<dbReference type="Proteomes" id="UP000593564">
    <property type="component" value="Unassembled WGS sequence"/>
</dbReference>
<reference evidence="2" key="1">
    <citation type="journal article" date="2020" name="Nat. Commun.">
        <title>Genome assembly of wild tea tree DASZ reveals pedigree and selection history of tea varieties.</title>
        <authorList>
            <person name="Zhang W."/>
            <person name="Zhang Y."/>
            <person name="Qiu H."/>
            <person name="Guo Y."/>
            <person name="Wan H."/>
            <person name="Zhang X."/>
            <person name="Scossa F."/>
            <person name="Alseekh S."/>
            <person name="Zhang Q."/>
            <person name="Wang P."/>
            <person name="Xu L."/>
            <person name="Schmidt M.H."/>
            <person name="Jia X."/>
            <person name="Li D."/>
            <person name="Zhu A."/>
            <person name="Guo F."/>
            <person name="Chen W."/>
            <person name="Ni D."/>
            <person name="Usadel B."/>
            <person name="Fernie A.R."/>
            <person name="Wen W."/>
        </authorList>
    </citation>
    <scope>NUCLEOTIDE SEQUENCE [LARGE SCALE GENOMIC DNA]</scope>
    <source>
        <strain evidence="2">cv. G240</strain>
    </source>
</reference>
<protein>
    <submittedName>
        <fullName evidence="1">Uncharacterized protein</fullName>
    </submittedName>
</protein>
<dbReference type="EMBL" id="JACBKZ010000006">
    <property type="protein sequence ID" value="KAF5948311.1"/>
    <property type="molecule type" value="Genomic_DNA"/>
</dbReference>
<gene>
    <name evidence="1" type="ORF">HYC85_014268</name>
</gene>
<sequence>MEVVLILSKLHKPRSSQNIHSSKTANPCGDALASKSDGIIAGKSISNFFEKDINKVNAQPGSTLSLCRGIF</sequence>
<name>A0A7J7H7U8_CAMSI</name>
<proteinExistence type="predicted"/>
<reference evidence="1 2" key="2">
    <citation type="submission" date="2020-07" db="EMBL/GenBank/DDBJ databases">
        <title>Genome assembly of wild tea tree DASZ reveals pedigree and selection history of tea varieties.</title>
        <authorList>
            <person name="Zhang W."/>
        </authorList>
    </citation>
    <scope>NUCLEOTIDE SEQUENCE [LARGE SCALE GENOMIC DNA]</scope>
    <source>
        <strain evidence="2">cv. G240</strain>
        <tissue evidence="1">Leaf</tissue>
    </source>
</reference>
<accession>A0A7J7H7U8</accession>